<dbReference type="Proteomes" id="UP001280581">
    <property type="component" value="Unassembled WGS sequence"/>
</dbReference>
<sequence length="693" mass="77718">MHSSPPLPPTPSSPSPPPFPDTVPTAPLLRISLAKLLLRDPDEEERCWRACCDLGFFYLDLREEASGEALLEDAGRLFGVMRDLFLMPLKEKEEFDFANDILRLVPPIPCPRLLSSHRPLFESYIHSSHSLCLLITSLLSSRLPLTPDLTPTTDLSSLHTLTSRSGDQIRFVRAPPQDPSNANIAMGEHTDFGSVTILFNRLGGLQVKLPEGVAPVPPLSPLPSDHPEAALTRDRWTLCSTEFEAVLSPMYVYSYKSALQRAPLQIRSNPHSHHEIAILPTMTSPSKTTHPNTARKPTGLLDLPAELRNRIWKYALTYSTSHVINTFESAQWFDPSTLYDLNIDAWIYYAPTTNDAIKPSLLQVCKQINREATPIFYSSTFIDTLFVGGMLLPNEFQSFTLKLDLLDRPRRYNFKSVFLCLYFEGGPADLIRRREPRDAAIIGHYADVLSRRCGTLDEFHVEMFDWSERHFLGPEDDVAIPLMRGFGMLHAEKVTFGAADLGVQYELGVAMGEEERTMPLRYLFDGLCEIAGYCGFGEVELKGVAEQNLVKDAGSEVVLADLAQSWVHILEKAIAVLRGSKGVEIEDSELEASSKPERRQDVSEAETRDKVRKLKTALEEVVMNRAAQKMSELNAPERNELEKKIRRFKHAKFGEDLTCGTAVFANVRGKVVDGIHGDAMEWVHECVGRKKMG</sequence>
<dbReference type="Gene3D" id="2.60.120.330">
    <property type="entry name" value="B-lactam Antibiotic, Isopenicillin N Synthase, Chain"/>
    <property type="match status" value="1"/>
</dbReference>
<feature type="domain" description="2EXR" evidence="2">
    <location>
        <begin position="302"/>
        <end position="381"/>
    </location>
</feature>
<keyword evidence="4" id="KW-1185">Reference proteome</keyword>
<feature type="compositionally biased region" description="Basic and acidic residues" evidence="1">
    <location>
        <begin position="592"/>
        <end position="608"/>
    </location>
</feature>
<dbReference type="SUPFAM" id="SSF51197">
    <property type="entry name" value="Clavaminate synthase-like"/>
    <property type="match status" value="1"/>
</dbReference>
<feature type="region of interest" description="Disordered" evidence="1">
    <location>
        <begin position="587"/>
        <end position="608"/>
    </location>
</feature>
<dbReference type="PANTHER" id="PTHR38790:SF8">
    <property type="entry name" value="F-BOX DOMAIN-CONTAINING PROTEIN"/>
    <property type="match status" value="1"/>
</dbReference>
<dbReference type="InterPro" id="IPR027443">
    <property type="entry name" value="IPNS-like_sf"/>
</dbReference>
<comment type="caution">
    <text evidence="3">The sequence shown here is derived from an EMBL/GenBank/DDBJ whole genome shotgun (WGS) entry which is preliminary data.</text>
</comment>
<dbReference type="PANTHER" id="PTHR38790">
    <property type="entry name" value="2EXR DOMAIN-CONTAINING PROTEIN-RELATED"/>
    <property type="match status" value="1"/>
</dbReference>
<evidence type="ECO:0000313" key="3">
    <source>
        <dbReference type="EMBL" id="KAK3213922.1"/>
    </source>
</evidence>
<reference evidence="3 4" key="1">
    <citation type="submission" date="2021-02" db="EMBL/GenBank/DDBJ databases">
        <title>Genome assembly of Pseudopithomyces chartarum.</title>
        <authorList>
            <person name="Jauregui R."/>
            <person name="Singh J."/>
            <person name="Voisey C."/>
        </authorList>
    </citation>
    <scope>NUCLEOTIDE SEQUENCE [LARGE SCALE GENOMIC DNA]</scope>
    <source>
        <strain evidence="3 4">AGR01</strain>
    </source>
</reference>
<evidence type="ECO:0000256" key="1">
    <source>
        <dbReference type="SAM" id="MobiDB-lite"/>
    </source>
</evidence>
<dbReference type="Pfam" id="PF20150">
    <property type="entry name" value="2EXR"/>
    <property type="match status" value="1"/>
</dbReference>
<protein>
    <recommendedName>
        <fullName evidence="2">2EXR domain-containing protein</fullName>
    </recommendedName>
</protein>
<organism evidence="3 4">
    <name type="scientific">Pseudopithomyces chartarum</name>
    <dbReference type="NCBI Taxonomy" id="1892770"/>
    <lineage>
        <taxon>Eukaryota</taxon>
        <taxon>Fungi</taxon>
        <taxon>Dikarya</taxon>
        <taxon>Ascomycota</taxon>
        <taxon>Pezizomycotina</taxon>
        <taxon>Dothideomycetes</taxon>
        <taxon>Pleosporomycetidae</taxon>
        <taxon>Pleosporales</taxon>
        <taxon>Massarineae</taxon>
        <taxon>Didymosphaeriaceae</taxon>
        <taxon>Pseudopithomyces</taxon>
    </lineage>
</organism>
<dbReference type="AlphaFoldDB" id="A0AAN6RJE4"/>
<name>A0AAN6RJE4_9PLEO</name>
<proteinExistence type="predicted"/>
<dbReference type="EMBL" id="WVTA01000004">
    <property type="protein sequence ID" value="KAK3213922.1"/>
    <property type="molecule type" value="Genomic_DNA"/>
</dbReference>
<accession>A0AAN6RJE4</accession>
<evidence type="ECO:0000259" key="2">
    <source>
        <dbReference type="Pfam" id="PF20150"/>
    </source>
</evidence>
<feature type="region of interest" description="Disordered" evidence="1">
    <location>
        <begin position="1"/>
        <end position="21"/>
    </location>
</feature>
<gene>
    <name evidence="3" type="ORF">GRF29_28g1488282</name>
</gene>
<evidence type="ECO:0000313" key="4">
    <source>
        <dbReference type="Proteomes" id="UP001280581"/>
    </source>
</evidence>
<dbReference type="InterPro" id="IPR045518">
    <property type="entry name" value="2EXR"/>
</dbReference>